<reference evidence="1 2" key="1">
    <citation type="submission" date="2015-04" db="EMBL/GenBank/DDBJ databases">
        <authorList>
            <person name="Syromyatnikov M.Y."/>
            <person name="Popov V.N."/>
        </authorList>
    </citation>
    <scope>NUCLEOTIDE SEQUENCE [LARGE SCALE GENOMIC DNA]</scope>
</reference>
<sequence length="82" mass="9703">MKLMIESGMKSSVKVANAHFHCIFKNYVYILLMLSSNTPKLRNFKRDPNRSKAKTLLTSRRFFRYEMLLRENERERGKSSTG</sequence>
<dbReference type="Proteomes" id="UP000183832">
    <property type="component" value="Unassembled WGS sequence"/>
</dbReference>
<dbReference type="AlphaFoldDB" id="A0A1J1HTZ0"/>
<organism evidence="1 2">
    <name type="scientific">Clunio marinus</name>
    <dbReference type="NCBI Taxonomy" id="568069"/>
    <lineage>
        <taxon>Eukaryota</taxon>
        <taxon>Metazoa</taxon>
        <taxon>Ecdysozoa</taxon>
        <taxon>Arthropoda</taxon>
        <taxon>Hexapoda</taxon>
        <taxon>Insecta</taxon>
        <taxon>Pterygota</taxon>
        <taxon>Neoptera</taxon>
        <taxon>Endopterygota</taxon>
        <taxon>Diptera</taxon>
        <taxon>Nematocera</taxon>
        <taxon>Chironomoidea</taxon>
        <taxon>Chironomidae</taxon>
        <taxon>Clunio</taxon>
    </lineage>
</organism>
<proteinExistence type="predicted"/>
<evidence type="ECO:0000313" key="1">
    <source>
        <dbReference type="EMBL" id="CRK91026.1"/>
    </source>
</evidence>
<name>A0A1J1HTZ0_9DIPT</name>
<dbReference type="EMBL" id="CVRI01000020">
    <property type="protein sequence ID" value="CRK91026.1"/>
    <property type="molecule type" value="Genomic_DNA"/>
</dbReference>
<accession>A0A1J1HTZ0</accession>
<evidence type="ECO:0000313" key="2">
    <source>
        <dbReference type="Proteomes" id="UP000183832"/>
    </source>
</evidence>
<protein>
    <submittedName>
        <fullName evidence="1">CLUMA_CG004714, isoform A</fullName>
    </submittedName>
</protein>
<gene>
    <name evidence="1" type="ORF">CLUMA_CG004714</name>
</gene>
<keyword evidence="2" id="KW-1185">Reference proteome</keyword>